<dbReference type="Pfam" id="PF01485">
    <property type="entry name" value="IBR"/>
    <property type="match status" value="2"/>
</dbReference>
<dbReference type="PANTHER" id="PTHR11685">
    <property type="entry name" value="RBR FAMILY RING FINGER AND IBR DOMAIN-CONTAINING"/>
    <property type="match status" value="1"/>
</dbReference>
<dbReference type="AlphaFoldDB" id="A0AA41S3L9"/>
<dbReference type="InterPro" id="IPR017907">
    <property type="entry name" value="Znf_RING_CS"/>
</dbReference>
<evidence type="ECO:0000256" key="4">
    <source>
        <dbReference type="ARBA" id="ARBA00005884"/>
    </source>
</evidence>
<name>A0AA41S3L9_PAPNU</name>
<dbReference type="GO" id="GO:0016567">
    <property type="term" value="P:protein ubiquitination"/>
    <property type="evidence" value="ECO:0007669"/>
    <property type="project" value="InterPro"/>
</dbReference>
<evidence type="ECO:0000256" key="5">
    <source>
        <dbReference type="ARBA" id="ARBA00012251"/>
    </source>
</evidence>
<evidence type="ECO:0000256" key="1">
    <source>
        <dbReference type="ARBA" id="ARBA00001798"/>
    </source>
</evidence>
<dbReference type="GO" id="GO:0061630">
    <property type="term" value="F:ubiquitin protein ligase activity"/>
    <property type="evidence" value="ECO:0007669"/>
    <property type="project" value="UniProtKB-EC"/>
</dbReference>
<evidence type="ECO:0000256" key="8">
    <source>
        <dbReference type="ARBA" id="ARBA00022737"/>
    </source>
</evidence>
<keyword evidence="6" id="KW-0808">Transferase</keyword>
<gene>
    <name evidence="16" type="ORF">MKW94_027096</name>
</gene>
<evidence type="ECO:0000256" key="7">
    <source>
        <dbReference type="ARBA" id="ARBA00022723"/>
    </source>
</evidence>
<dbReference type="InterPro" id="IPR031127">
    <property type="entry name" value="E3_UB_ligase_RBR"/>
</dbReference>
<evidence type="ECO:0000313" key="17">
    <source>
        <dbReference type="Proteomes" id="UP001177140"/>
    </source>
</evidence>
<dbReference type="InterPro" id="IPR002867">
    <property type="entry name" value="IBR_dom"/>
</dbReference>
<evidence type="ECO:0000256" key="12">
    <source>
        <dbReference type="PROSITE-ProRule" id="PRU00175"/>
    </source>
</evidence>
<comment type="function">
    <text evidence="3">Might act as an E3 ubiquitin-protein ligase, or as part of E3 complex, which accepts ubiquitin from specific E2 ubiquitin-conjugating enzymes and then transfers it to substrates.</text>
</comment>
<keyword evidence="9 12" id="KW-0863">Zinc-finger</keyword>
<feature type="domain" description="RING-type" evidence="15">
    <location>
        <begin position="34"/>
        <end position="264"/>
    </location>
</feature>
<keyword evidence="10" id="KW-0833">Ubl conjugation pathway</keyword>
<keyword evidence="8" id="KW-0677">Repeat</keyword>
<evidence type="ECO:0000259" key="15">
    <source>
        <dbReference type="PROSITE" id="PS51873"/>
    </source>
</evidence>
<comment type="similarity">
    <text evidence="4">Belongs to the RBR family. Ariadne subfamily.</text>
</comment>
<keyword evidence="13" id="KW-0812">Transmembrane</keyword>
<proteinExistence type="inferred from homology"/>
<evidence type="ECO:0000256" key="3">
    <source>
        <dbReference type="ARBA" id="ARBA00003976"/>
    </source>
</evidence>
<dbReference type="PROSITE" id="PS00518">
    <property type="entry name" value="ZF_RING_1"/>
    <property type="match status" value="1"/>
</dbReference>
<evidence type="ECO:0000256" key="10">
    <source>
        <dbReference type="ARBA" id="ARBA00022786"/>
    </source>
</evidence>
<reference evidence="16" key="1">
    <citation type="submission" date="2022-03" db="EMBL/GenBank/DDBJ databases">
        <title>A functionally conserved STORR gene fusion in Papaver species that diverged 16.8 million years ago.</title>
        <authorList>
            <person name="Catania T."/>
        </authorList>
    </citation>
    <scope>NUCLEOTIDE SEQUENCE</scope>
    <source>
        <strain evidence="16">S-191538</strain>
    </source>
</reference>
<keyword evidence="13" id="KW-1133">Transmembrane helix</keyword>
<evidence type="ECO:0000259" key="14">
    <source>
        <dbReference type="PROSITE" id="PS50089"/>
    </source>
</evidence>
<evidence type="ECO:0000256" key="6">
    <source>
        <dbReference type="ARBA" id="ARBA00022679"/>
    </source>
</evidence>
<dbReference type="PROSITE" id="PS50089">
    <property type="entry name" value="ZF_RING_2"/>
    <property type="match status" value="1"/>
</dbReference>
<dbReference type="Gene3D" id="3.30.40.10">
    <property type="entry name" value="Zinc/RING finger domain, C3HC4 (zinc finger)"/>
    <property type="match status" value="1"/>
</dbReference>
<evidence type="ECO:0000256" key="13">
    <source>
        <dbReference type="SAM" id="Phobius"/>
    </source>
</evidence>
<keyword evidence="11" id="KW-0862">Zinc</keyword>
<comment type="cofactor">
    <cofactor evidence="2">
        <name>Zn(2+)</name>
        <dbReference type="ChEBI" id="CHEBI:29105"/>
    </cofactor>
</comment>
<dbReference type="InterPro" id="IPR044066">
    <property type="entry name" value="TRIAD_supradom"/>
</dbReference>
<dbReference type="InterPro" id="IPR001841">
    <property type="entry name" value="Znf_RING"/>
</dbReference>
<dbReference type="Gene3D" id="1.20.120.1750">
    <property type="match status" value="1"/>
</dbReference>
<evidence type="ECO:0000256" key="9">
    <source>
        <dbReference type="ARBA" id="ARBA00022771"/>
    </source>
</evidence>
<dbReference type="CDD" id="cd22584">
    <property type="entry name" value="Rcat_RBR_unk"/>
    <property type="match status" value="1"/>
</dbReference>
<accession>A0AA41S3L9</accession>
<sequence>MANTKLSLKKYPCTFLVDNEKNLDATSSRYDYSSFFTCEICVELVPLNKKFKNTNRCFHNYCEHCIAKYIQVKVIQDNTSQIQCPHTNCNVVLDTVSCRSILSETVFEKWCRVNCESAVLLESSKGGFAYGRSYCPYRDCSELVLNECQTSRSSKITRSNCPSCKRLFCFHCMVPWKEYHRCTDRSPETVTDIDSNDVLFMENAKNNKWVRCPSCRHYVERIDGCSSMACRCKTRFCYDCGEQACICKNWLYGWQIVILCIYFLVMSPFLVLAVVGSICWCIFVGTTKIIIRFGVLPPDHPLACAITGGEQQQETPPP</sequence>
<dbReference type="GO" id="GO:0008270">
    <property type="term" value="F:zinc ion binding"/>
    <property type="evidence" value="ECO:0007669"/>
    <property type="project" value="UniProtKB-KW"/>
</dbReference>
<dbReference type="EMBL" id="JAJJMA010047816">
    <property type="protein sequence ID" value="MCL7025678.1"/>
    <property type="molecule type" value="Genomic_DNA"/>
</dbReference>
<comment type="caution">
    <text evidence="16">The sequence shown here is derived from an EMBL/GenBank/DDBJ whole genome shotgun (WGS) entry which is preliminary data.</text>
</comment>
<organism evidence="16 17">
    <name type="scientific">Papaver nudicaule</name>
    <name type="common">Iceland poppy</name>
    <dbReference type="NCBI Taxonomy" id="74823"/>
    <lineage>
        <taxon>Eukaryota</taxon>
        <taxon>Viridiplantae</taxon>
        <taxon>Streptophyta</taxon>
        <taxon>Embryophyta</taxon>
        <taxon>Tracheophyta</taxon>
        <taxon>Spermatophyta</taxon>
        <taxon>Magnoliopsida</taxon>
        <taxon>Ranunculales</taxon>
        <taxon>Papaveraceae</taxon>
        <taxon>Papaveroideae</taxon>
        <taxon>Papaver</taxon>
    </lineage>
</organism>
<keyword evidence="13" id="KW-0472">Membrane</keyword>
<dbReference type="FunFam" id="3.30.40.10:FF:000230">
    <property type="entry name" value="RBR-type E3 ubiquitin transferase"/>
    <property type="match status" value="1"/>
</dbReference>
<keyword evidence="17" id="KW-1185">Reference proteome</keyword>
<protein>
    <recommendedName>
        <fullName evidence="5">RBR-type E3 ubiquitin transferase</fullName>
        <ecNumber evidence="5">2.3.2.31</ecNumber>
    </recommendedName>
</protein>
<evidence type="ECO:0000256" key="11">
    <source>
        <dbReference type="ARBA" id="ARBA00022833"/>
    </source>
</evidence>
<feature type="domain" description="RING-type" evidence="14">
    <location>
        <begin position="38"/>
        <end position="85"/>
    </location>
</feature>
<dbReference type="InterPro" id="IPR013083">
    <property type="entry name" value="Znf_RING/FYVE/PHD"/>
</dbReference>
<dbReference type="SUPFAM" id="SSF57850">
    <property type="entry name" value="RING/U-box"/>
    <property type="match status" value="2"/>
</dbReference>
<evidence type="ECO:0000256" key="2">
    <source>
        <dbReference type="ARBA" id="ARBA00001947"/>
    </source>
</evidence>
<dbReference type="PROSITE" id="PS51873">
    <property type="entry name" value="TRIAD"/>
    <property type="match status" value="1"/>
</dbReference>
<keyword evidence="7" id="KW-0479">Metal-binding</keyword>
<dbReference type="EC" id="2.3.2.31" evidence="5"/>
<comment type="catalytic activity">
    <reaction evidence="1">
        <text>[E2 ubiquitin-conjugating enzyme]-S-ubiquitinyl-L-cysteine + [acceptor protein]-L-lysine = [E2 ubiquitin-conjugating enzyme]-L-cysteine + [acceptor protein]-N(6)-ubiquitinyl-L-lysine.</text>
        <dbReference type="EC" id="2.3.2.31"/>
    </reaction>
</comment>
<evidence type="ECO:0000313" key="16">
    <source>
        <dbReference type="EMBL" id="MCL7025678.1"/>
    </source>
</evidence>
<dbReference type="Proteomes" id="UP001177140">
    <property type="component" value="Unassembled WGS sequence"/>
</dbReference>
<feature type="transmembrane region" description="Helical" evidence="13">
    <location>
        <begin position="250"/>
        <end position="283"/>
    </location>
</feature>